<dbReference type="NCBIfam" id="TIGR00099">
    <property type="entry name" value="Cof-subfamily"/>
    <property type="match status" value="1"/>
</dbReference>
<dbReference type="EMBL" id="JANCLT010000002">
    <property type="protein sequence ID" value="MCP8968089.1"/>
    <property type="molecule type" value="Genomic_DNA"/>
</dbReference>
<dbReference type="InterPro" id="IPR036412">
    <property type="entry name" value="HAD-like_sf"/>
</dbReference>
<sequence length="260" mass="29369">MSYKAVFLDIDGTMLPHRKSITNTTKQAVQKLKDNGIHVVVATGRAPYFAMPIIQDLHIPSAIFFNGSYVEHRGEVLHQQPIEKSILEKLHVHTSSHQHPLTYLAGTECRVTEQNHPFVKEAFQHDPWQPDLAPATFWQEQDIYQMFLHCDMEEERLYEERIPELHFRRWSDEGMRTCDVNAANLTKAAGILKILEQLQVAPEEAAAFGDGLNDIEMLSLVGMGVAMGNARQEVKQHADLVTLTAEEDGVVHGLKKLGLI</sequence>
<dbReference type="InterPro" id="IPR023214">
    <property type="entry name" value="HAD_sf"/>
</dbReference>
<dbReference type="InterPro" id="IPR000150">
    <property type="entry name" value="Cof"/>
</dbReference>
<keyword evidence="1" id="KW-0378">Hydrolase</keyword>
<dbReference type="Gene3D" id="3.40.50.1000">
    <property type="entry name" value="HAD superfamily/HAD-like"/>
    <property type="match status" value="1"/>
</dbReference>
<dbReference type="CDD" id="cd07517">
    <property type="entry name" value="HAD_HPP"/>
    <property type="match status" value="1"/>
</dbReference>
<dbReference type="SFLD" id="SFLDS00003">
    <property type="entry name" value="Haloacid_Dehalogenase"/>
    <property type="match status" value="1"/>
</dbReference>
<dbReference type="PROSITE" id="PS01229">
    <property type="entry name" value="COF_2"/>
    <property type="match status" value="1"/>
</dbReference>
<dbReference type="SUPFAM" id="SSF56784">
    <property type="entry name" value="HAD-like"/>
    <property type="match status" value="1"/>
</dbReference>
<comment type="caution">
    <text evidence="1">The sequence shown here is derived from an EMBL/GenBank/DDBJ whole genome shotgun (WGS) entry which is preliminary data.</text>
</comment>
<name>A0AA41X7I9_9BACI</name>
<dbReference type="SFLD" id="SFLDG01140">
    <property type="entry name" value="C2.B:_Phosphomannomutase_and_P"/>
    <property type="match status" value="1"/>
</dbReference>
<dbReference type="InterPro" id="IPR006379">
    <property type="entry name" value="HAD-SF_hydro_IIB"/>
</dbReference>
<gene>
    <name evidence="1" type="ORF">NK662_05990</name>
</gene>
<dbReference type="SFLD" id="SFLDG01144">
    <property type="entry name" value="C2.B.4:_PGP_Like"/>
    <property type="match status" value="1"/>
</dbReference>
<reference evidence="1" key="1">
    <citation type="submission" date="2022-07" db="EMBL/GenBank/DDBJ databases">
        <authorList>
            <person name="Li W.-J."/>
            <person name="Deng Q.-Q."/>
        </authorList>
    </citation>
    <scope>NUCLEOTIDE SEQUENCE</scope>
    <source>
        <strain evidence="1">SYSU M60031</strain>
    </source>
</reference>
<keyword evidence="2" id="KW-1185">Reference proteome</keyword>
<dbReference type="PANTHER" id="PTHR10000">
    <property type="entry name" value="PHOSPHOSERINE PHOSPHATASE"/>
    <property type="match status" value="1"/>
</dbReference>
<dbReference type="RefSeq" id="WP_254757989.1">
    <property type="nucleotide sequence ID" value="NZ_JANCLT010000002.1"/>
</dbReference>
<organism evidence="1 2">
    <name type="scientific">Ectobacillus ponti</name>
    <dbReference type="NCBI Taxonomy" id="2961894"/>
    <lineage>
        <taxon>Bacteria</taxon>
        <taxon>Bacillati</taxon>
        <taxon>Bacillota</taxon>
        <taxon>Bacilli</taxon>
        <taxon>Bacillales</taxon>
        <taxon>Bacillaceae</taxon>
        <taxon>Ectobacillus</taxon>
    </lineage>
</organism>
<dbReference type="GO" id="GO:0005829">
    <property type="term" value="C:cytosol"/>
    <property type="evidence" value="ECO:0007669"/>
    <property type="project" value="TreeGrafter"/>
</dbReference>
<dbReference type="AlphaFoldDB" id="A0AA41X7I9"/>
<evidence type="ECO:0000313" key="2">
    <source>
        <dbReference type="Proteomes" id="UP001156102"/>
    </source>
</evidence>
<dbReference type="Proteomes" id="UP001156102">
    <property type="component" value="Unassembled WGS sequence"/>
</dbReference>
<protein>
    <submittedName>
        <fullName evidence="1">Cof-type HAD-IIB family hydrolase</fullName>
    </submittedName>
</protein>
<dbReference type="Gene3D" id="3.30.1240.10">
    <property type="match status" value="1"/>
</dbReference>
<dbReference type="GO" id="GO:0016791">
    <property type="term" value="F:phosphatase activity"/>
    <property type="evidence" value="ECO:0007669"/>
    <property type="project" value="TreeGrafter"/>
</dbReference>
<dbReference type="GO" id="GO:0000287">
    <property type="term" value="F:magnesium ion binding"/>
    <property type="evidence" value="ECO:0007669"/>
    <property type="project" value="TreeGrafter"/>
</dbReference>
<dbReference type="PANTHER" id="PTHR10000:SF25">
    <property type="entry name" value="PHOSPHATASE YKRA-RELATED"/>
    <property type="match status" value="1"/>
</dbReference>
<dbReference type="NCBIfam" id="TIGR01484">
    <property type="entry name" value="HAD-SF-IIB"/>
    <property type="match status" value="1"/>
</dbReference>
<dbReference type="Pfam" id="PF08282">
    <property type="entry name" value="Hydrolase_3"/>
    <property type="match status" value="1"/>
</dbReference>
<proteinExistence type="predicted"/>
<accession>A0AA41X7I9</accession>
<evidence type="ECO:0000313" key="1">
    <source>
        <dbReference type="EMBL" id="MCP8968089.1"/>
    </source>
</evidence>